<comment type="subcellular location">
    <subcellularLocation>
        <location evidence="1 6">Cytoplasm</location>
        <location evidence="1 6">Cytoskeleton</location>
        <location evidence="1 6">Microtubule organizing center</location>
    </subcellularLocation>
</comment>
<dbReference type="Pfam" id="PF17681">
    <property type="entry name" value="GCP_N_terminal"/>
    <property type="match status" value="1"/>
</dbReference>
<dbReference type="Pfam" id="PF04130">
    <property type="entry name" value="GCP_C_terminal"/>
    <property type="match status" value="1"/>
</dbReference>
<evidence type="ECO:0000259" key="7">
    <source>
        <dbReference type="Pfam" id="PF04130"/>
    </source>
</evidence>
<evidence type="ECO:0000256" key="6">
    <source>
        <dbReference type="RuleBase" id="RU363050"/>
    </source>
</evidence>
<evidence type="ECO:0000313" key="9">
    <source>
        <dbReference type="EMBL" id="KAL3419749.1"/>
    </source>
</evidence>
<dbReference type="InterPro" id="IPR041470">
    <property type="entry name" value="GCP_N"/>
</dbReference>
<evidence type="ECO:0000256" key="5">
    <source>
        <dbReference type="ARBA" id="ARBA00023212"/>
    </source>
</evidence>
<dbReference type="EMBL" id="JBFCZG010000007">
    <property type="protein sequence ID" value="KAL3419749.1"/>
    <property type="molecule type" value="Genomic_DNA"/>
</dbReference>
<feature type="domain" description="Gamma tubulin complex component protein N-terminal" evidence="8">
    <location>
        <begin position="2"/>
        <end position="287"/>
    </location>
</feature>
<comment type="caution">
    <text evidence="9">The sequence shown here is derived from an EMBL/GenBank/DDBJ whole genome shotgun (WGS) entry which is preliminary data.</text>
</comment>
<name>A0ABR4P8W7_9HELO</name>
<dbReference type="InterPro" id="IPR007259">
    <property type="entry name" value="GCP"/>
</dbReference>
<keyword evidence="4 6" id="KW-0493">Microtubule</keyword>
<feature type="domain" description="Gamma tubulin complex component C-terminal" evidence="7">
    <location>
        <begin position="296"/>
        <end position="728"/>
    </location>
</feature>
<evidence type="ECO:0000256" key="2">
    <source>
        <dbReference type="ARBA" id="ARBA00010337"/>
    </source>
</evidence>
<accession>A0ABR4P8W7</accession>
<protein>
    <recommendedName>
        <fullName evidence="6">Spindle pole body component</fullName>
    </recommendedName>
</protein>
<evidence type="ECO:0000256" key="3">
    <source>
        <dbReference type="ARBA" id="ARBA00022490"/>
    </source>
</evidence>
<organism evidence="9 10">
    <name type="scientific">Phlyctema vagabunda</name>
    <dbReference type="NCBI Taxonomy" id="108571"/>
    <lineage>
        <taxon>Eukaryota</taxon>
        <taxon>Fungi</taxon>
        <taxon>Dikarya</taxon>
        <taxon>Ascomycota</taxon>
        <taxon>Pezizomycotina</taxon>
        <taxon>Leotiomycetes</taxon>
        <taxon>Helotiales</taxon>
        <taxon>Dermateaceae</taxon>
        <taxon>Phlyctema</taxon>
    </lineage>
</organism>
<reference evidence="9 10" key="1">
    <citation type="submission" date="2024-06" db="EMBL/GenBank/DDBJ databases">
        <title>Complete genome of Phlyctema vagabunda strain 19-DSS-EL-015.</title>
        <authorList>
            <person name="Fiorenzani C."/>
        </authorList>
    </citation>
    <scope>NUCLEOTIDE SEQUENCE [LARGE SCALE GENOMIC DNA]</scope>
    <source>
        <strain evidence="9 10">19-DSS-EL-015</strain>
    </source>
</reference>
<evidence type="ECO:0000256" key="1">
    <source>
        <dbReference type="ARBA" id="ARBA00004267"/>
    </source>
</evidence>
<dbReference type="PANTHER" id="PTHR19302">
    <property type="entry name" value="GAMMA TUBULIN COMPLEX PROTEIN"/>
    <property type="match status" value="1"/>
</dbReference>
<keyword evidence="3 6" id="KW-0963">Cytoplasm</keyword>
<dbReference type="PANTHER" id="PTHR19302:SF27">
    <property type="entry name" value="GAMMA-TUBULIN COMPLEX COMPONENT 4"/>
    <property type="match status" value="1"/>
</dbReference>
<dbReference type="InterPro" id="IPR042241">
    <property type="entry name" value="GCP_C_sf"/>
</dbReference>
<dbReference type="InterPro" id="IPR040457">
    <property type="entry name" value="GCP_C"/>
</dbReference>
<evidence type="ECO:0000259" key="8">
    <source>
        <dbReference type="Pfam" id="PF17681"/>
    </source>
</evidence>
<evidence type="ECO:0000313" key="10">
    <source>
        <dbReference type="Proteomes" id="UP001629113"/>
    </source>
</evidence>
<comment type="similarity">
    <text evidence="2 6">Belongs to the TUBGCP family.</text>
</comment>
<keyword evidence="10" id="KW-1185">Reference proteome</keyword>
<dbReference type="Proteomes" id="UP001629113">
    <property type="component" value="Unassembled WGS sequence"/>
</dbReference>
<gene>
    <name evidence="9" type="ORF">PVAG01_08247</name>
</gene>
<proteinExistence type="inferred from homology"/>
<sequence>MLHEILLSLSGHPSPILAADYSSAASILSPPEKALLVSIAHLSELHCKLIANTASIASTHASSICQAVATAIGAVHLAQFQRKILEVEDGILRKDAGSVGAYNIVPLTAVVSQFSGWTRRMEWFLEVDEFMLQRACTGAMIIDKLCDAVQTGYVDIEEAALSLVKVAETAWLKQVSSWILYGRLPSFGREDFFVAQRDVDDEQQYISKGELLPAFVTPPTASSLLFIGRSLNHIRVKGISTTTSPELDLLSSHLQQLSTLKFPVNRASFSRVIASIRLSLSQTTLQELLPLKKVIEMLALLREFFLLGRGEFAIALITEADEKIRSRWRRADNIGYEKRDGLGNVVVKEGEVSAILARTWAALASLQSQNEDQDEDEQLELARDLVQLVITKTNTATPLKNSLSSQPQIASTPFRNLLLSVPVILTLQIPSPLDLFLAPGDLQSYSSINAYLLSIHRAHLRLTDLWKITALRRDHPAPPGPPFGSSTLGRNQVLTQRQRAKERSAAMRNVWATSSAAVFFLGETEAYFQGEVVDGTWSGFKHWLTGDSARAPTPTPESQDEEEDIWIQAGRESTVQMGISHTHDPHSLADAHRRYLTALSTSLLLTTSSFTDPLYHLLQQIDHLVALVHRVYAIWLSLDLEADQGVVDAFSDFHQEERDVKAQLGVVARRVKLAIEQLVRSLRDVDQEKDGWLDGYQELALADEGAYVPAKVGRVDRLLMKLDFGTWFEGKAGADGDGDGDAFEDGDSDVDGY</sequence>
<evidence type="ECO:0000256" key="4">
    <source>
        <dbReference type="ARBA" id="ARBA00022701"/>
    </source>
</evidence>
<keyword evidence="5 6" id="KW-0206">Cytoskeleton</keyword>
<dbReference type="Gene3D" id="1.20.120.1900">
    <property type="entry name" value="Gamma-tubulin complex, C-terminal domain"/>
    <property type="match status" value="1"/>
</dbReference>